<dbReference type="SMART" id="SM00875">
    <property type="entry name" value="BACK"/>
    <property type="match status" value="1"/>
</dbReference>
<feature type="non-terminal residue" evidence="4">
    <location>
        <position position="1"/>
    </location>
</feature>
<organism evidence="4 5">
    <name type="scientific">Brachypteracias leptosomus</name>
    <name type="common">short-legged ground-roller</name>
    <dbReference type="NCBI Taxonomy" id="135165"/>
    <lineage>
        <taxon>Eukaryota</taxon>
        <taxon>Metazoa</taxon>
        <taxon>Chordata</taxon>
        <taxon>Craniata</taxon>
        <taxon>Vertebrata</taxon>
        <taxon>Euteleostomi</taxon>
        <taxon>Archelosauria</taxon>
        <taxon>Archosauria</taxon>
        <taxon>Dinosauria</taxon>
        <taxon>Saurischia</taxon>
        <taxon>Theropoda</taxon>
        <taxon>Coelurosauria</taxon>
        <taxon>Aves</taxon>
        <taxon>Neognathae</taxon>
        <taxon>Neoaves</taxon>
        <taxon>Telluraves</taxon>
        <taxon>Coraciimorphae</taxon>
        <taxon>Coraciiformes</taxon>
        <taxon>Brachypteraciidae</taxon>
        <taxon>Brachypteracias</taxon>
    </lineage>
</organism>
<dbReference type="Pfam" id="PF07707">
    <property type="entry name" value="BACK"/>
    <property type="match status" value="1"/>
</dbReference>
<dbReference type="PANTHER" id="PTHR45632:SF3">
    <property type="entry name" value="KELCH-LIKE PROTEIN 32"/>
    <property type="match status" value="1"/>
</dbReference>
<proteinExistence type="predicted"/>
<comment type="caution">
    <text evidence="4">The sequence shown here is derived from an EMBL/GenBank/DDBJ whole genome shotgun (WGS) entry which is preliminary data.</text>
</comment>
<dbReference type="InterPro" id="IPR006652">
    <property type="entry name" value="Kelch_1"/>
</dbReference>
<dbReference type="Pfam" id="PF24681">
    <property type="entry name" value="Kelch_KLHDC2_KLHL20_DRC7"/>
    <property type="match status" value="1"/>
</dbReference>
<protein>
    <submittedName>
        <fullName evidence="4">KLH10 protein</fullName>
    </submittedName>
</protein>
<dbReference type="Proteomes" id="UP000520535">
    <property type="component" value="Unassembled WGS sequence"/>
</dbReference>
<dbReference type="InterPro" id="IPR015915">
    <property type="entry name" value="Kelch-typ_b-propeller"/>
</dbReference>
<dbReference type="PRINTS" id="PR00501">
    <property type="entry name" value="KELCHREPEAT"/>
</dbReference>
<feature type="domain" description="BTB" evidence="3">
    <location>
        <begin position="27"/>
        <end position="94"/>
    </location>
</feature>
<dbReference type="EMBL" id="VYZX01026655">
    <property type="protein sequence ID" value="NXS61370.1"/>
    <property type="molecule type" value="Genomic_DNA"/>
</dbReference>
<dbReference type="SMART" id="SM00612">
    <property type="entry name" value="Kelch"/>
    <property type="match status" value="6"/>
</dbReference>
<gene>
    <name evidence="4" type="primary">Klhl10_1</name>
    <name evidence="4" type="ORF">BRALEP_R02043</name>
</gene>
<evidence type="ECO:0000259" key="3">
    <source>
        <dbReference type="PROSITE" id="PS50097"/>
    </source>
</evidence>
<dbReference type="InterPro" id="IPR017096">
    <property type="entry name" value="BTB-kelch_protein"/>
</dbReference>
<evidence type="ECO:0000313" key="5">
    <source>
        <dbReference type="Proteomes" id="UP000520535"/>
    </source>
</evidence>
<keyword evidence="2" id="KW-0677">Repeat</keyword>
<keyword evidence="5" id="KW-1185">Reference proteome</keyword>
<dbReference type="Gene3D" id="2.120.10.80">
    <property type="entry name" value="Kelch-type beta propeller"/>
    <property type="match status" value="2"/>
</dbReference>
<dbReference type="Gene3D" id="3.30.710.10">
    <property type="entry name" value="Potassium Channel Kv1.1, Chain A"/>
    <property type="match status" value="1"/>
</dbReference>
<dbReference type="SUPFAM" id="SSF117281">
    <property type="entry name" value="Kelch motif"/>
    <property type="match status" value="1"/>
</dbReference>
<evidence type="ECO:0000256" key="1">
    <source>
        <dbReference type="ARBA" id="ARBA00022441"/>
    </source>
</evidence>
<dbReference type="Pfam" id="PF00651">
    <property type="entry name" value="BTB"/>
    <property type="match status" value="1"/>
</dbReference>
<evidence type="ECO:0000256" key="2">
    <source>
        <dbReference type="ARBA" id="ARBA00022737"/>
    </source>
</evidence>
<dbReference type="CDD" id="cd18450">
    <property type="entry name" value="BACK_KLHL10"/>
    <property type="match status" value="1"/>
</dbReference>
<dbReference type="PIRSF" id="PIRSF037037">
    <property type="entry name" value="Kelch-like_protein_gigaxonin"/>
    <property type="match status" value="1"/>
</dbReference>
<feature type="non-terminal residue" evidence="4">
    <location>
        <position position="573"/>
    </location>
</feature>
<dbReference type="InterPro" id="IPR011333">
    <property type="entry name" value="SKP1/BTB/POZ_sf"/>
</dbReference>
<accession>A0A7L2VSG4</accession>
<dbReference type="InterPro" id="IPR011705">
    <property type="entry name" value="BACK"/>
</dbReference>
<sequence length="573" mass="65068">SSSHMERSRSPMSCTIFNELRLEGEHCDATISVDGVEFSVHKIVLCRVSDYFRALFSSRWEDTEKGVYKIQHTSPEMMRLIIEYAYTGMVPVTAHNVEDLLITADYFNVVGIVGLCCEFLKSQLSLENCISFWSFTDTYYCPELREAAHMFILNHFMDMTEVPTQFLELPVNDLKDIIEKDELNVAQEEKLFKAVVQWVAYDPQNRRQHMASLLSKVRLARMRVEYLNKVRTHPYVRDNQECKVLIIQALIGMSNLNMYGPGCSASRCPLSRPRLPSAILFAIGGWSEDSPTNTIETYDARADQWVNVTCEEEGPLAYHGAVYLKDSIYVVGGFDGRDCLSSVRRFNLLQKTWQEVGSMHSRRCYVSVTILNDNIYAMGGFDGHVRLSTAERYEPETNQWTMISCMHERRSDASATTLHRKVYICGGFNGIERSITAEVYDPTTNQWTFITPMSCRRGGVGVAAYGDEVYVVGGCDGTSRLCSVEIYNPMTNAWRVAPNMLTPRSNFGLVVMEHLLFVVGGFNGSTMTFNVEYYDRSTNEWHSVCDMGTQRSALSCCVVPTLPNAREYAARRD</sequence>
<dbReference type="Gene3D" id="1.25.40.420">
    <property type="match status" value="1"/>
</dbReference>
<dbReference type="Pfam" id="PF01344">
    <property type="entry name" value="Kelch_1"/>
    <property type="match status" value="2"/>
</dbReference>
<dbReference type="AlphaFoldDB" id="A0A7L2VSG4"/>
<dbReference type="PANTHER" id="PTHR45632">
    <property type="entry name" value="LD33804P"/>
    <property type="match status" value="1"/>
</dbReference>
<reference evidence="4 5" key="1">
    <citation type="submission" date="2019-09" db="EMBL/GenBank/DDBJ databases">
        <title>Bird 10,000 Genomes (B10K) Project - Family phase.</title>
        <authorList>
            <person name="Zhang G."/>
        </authorList>
    </citation>
    <scope>NUCLEOTIDE SEQUENCE [LARGE SCALE GENOMIC DNA]</scope>
    <source>
        <strain evidence="4">B10K-DU-012-52</strain>
    </source>
</reference>
<dbReference type="InterPro" id="IPR000210">
    <property type="entry name" value="BTB/POZ_dom"/>
</dbReference>
<dbReference type="SUPFAM" id="SSF54695">
    <property type="entry name" value="POZ domain"/>
    <property type="match status" value="1"/>
</dbReference>
<evidence type="ECO:0000313" key="4">
    <source>
        <dbReference type="EMBL" id="NXS61370.1"/>
    </source>
</evidence>
<dbReference type="SMART" id="SM00225">
    <property type="entry name" value="BTB"/>
    <property type="match status" value="1"/>
</dbReference>
<name>A0A7L2VSG4_9AVES</name>
<keyword evidence="1" id="KW-0880">Kelch repeat</keyword>
<dbReference type="OrthoDB" id="191037at2759"/>
<dbReference type="PROSITE" id="PS50097">
    <property type="entry name" value="BTB"/>
    <property type="match status" value="1"/>
</dbReference>
<dbReference type="FunFam" id="1.25.40.420:FF:000001">
    <property type="entry name" value="Kelch-like family member 12"/>
    <property type="match status" value="1"/>
</dbReference>